<dbReference type="CDD" id="cd06597">
    <property type="entry name" value="GH31_transferase_CtsY"/>
    <property type="match status" value="1"/>
</dbReference>
<evidence type="ECO:0000313" key="7">
    <source>
        <dbReference type="Proteomes" id="UP000199158"/>
    </source>
</evidence>
<dbReference type="GO" id="GO:0005975">
    <property type="term" value="P:carbohydrate metabolic process"/>
    <property type="evidence" value="ECO:0007669"/>
    <property type="project" value="InterPro"/>
</dbReference>
<feature type="domain" description="Glycoside hydrolase family 31 N-terminal" evidence="4">
    <location>
        <begin position="45"/>
        <end position="106"/>
    </location>
</feature>
<dbReference type="Pfam" id="PF21365">
    <property type="entry name" value="Glyco_hydro_31_3rd"/>
    <property type="match status" value="1"/>
</dbReference>
<evidence type="ECO:0000259" key="3">
    <source>
        <dbReference type="Pfam" id="PF01055"/>
    </source>
</evidence>
<accession>A0A1H8BJP2</accession>
<keyword evidence="2" id="KW-0326">Glycosidase</keyword>
<reference evidence="6 7" key="1">
    <citation type="submission" date="2016-10" db="EMBL/GenBank/DDBJ databases">
        <authorList>
            <person name="de Groot N.N."/>
        </authorList>
    </citation>
    <scope>NUCLEOTIDE SEQUENCE [LARGE SCALE GENOMIC DNA]</scope>
    <source>
        <strain evidence="6 7">CGMCC 1.5070</strain>
    </source>
</reference>
<dbReference type="Proteomes" id="UP000199158">
    <property type="component" value="Unassembled WGS sequence"/>
</dbReference>
<evidence type="ECO:0000256" key="1">
    <source>
        <dbReference type="ARBA" id="ARBA00007806"/>
    </source>
</evidence>
<organism evidence="6 7">
    <name type="scientific">Hydrogenoanaerobacterium saccharovorans</name>
    <dbReference type="NCBI Taxonomy" id="474960"/>
    <lineage>
        <taxon>Bacteria</taxon>
        <taxon>Bacillati</taxon>
        <taxon>Bacillota</taxon>
        <taxon>Clostridia</taxon>
        <taxon>Eubacteriales</taxon>
        <taxon>Oscillospiraceae</taxon>
        <taxon>Hydrogenoanaerobacterium</taxon>
    </lineage>
</organism>
<dbReference type="Pfam" id="PF13802">
    <property type="entry name" value="Gal_mutarotas_2"/>
    <property type="match status" value="1"/>
</dbReference>
<dbReference type="SUPFAM" id="SSF74650">
    <property type="entry name" value="Galactose mutarotase-like"/>
    <property type="match status" value="1"/>
</dbReference>
<dbReference type="EMBL" id="FOCG01000001">
    <property type="protein sequence ID" value="SEM83003.1"/>
    <property type="molecule type" value="Genomic_DNA"/>
</dbReference>
<gene>
    <name evidence="6" type="ORF">SAMN05216180_1942</name>
</gene>
<dbReference type="InterPro" id="IPR051816">
    <property type="entry name" value="Glycosyl_Hydrolase_31"/>
</dbReference>
<proteinExistence type="inferred from homology"/>
<dbReference type="Pfam" id="PF01055">
    <property type="entry name" value="Glyco_hydro_31_2nd"/>
    <property type="match status" value="1"/>
</dbReference>
<protein>
    <submittedName>
        <fullName evidence="6">Alpha-D-xyloside xylohydrolase</fullName>
    </submittedName>
</protein>
<dbReference type="SUPFAM" id="SSF51011">
    <property type="entry name" value="Glycosyl hydrolase domain"/>
    <property type="match status" value="1"/>
</dbReference>
<dbReference type="Gene3D" id="2.60.40.1760">
    <property type="entry name" value="glycosyl hydrolase (family 31)"/>
    <property type="match status" value="1"/>
</dbReference>
<keyword evidence="2 6" id="KW-0378">Hydrolase</keyword>
<name>A0A1H8BJP2_9FIRM</name>
<sequence length="667" mass="75574">MGSMMERILFDKNKTEHSMVLGNSAAQLRWKEQDDCAELTIELAYSHVYGMGEKYNAVSQKGLTVVNEVEEKFCYQDEKTYCPAPFFFTDTGFGLYADTACKTVFDFTGKHIKVTLPSNTPIVVFKGEPKDIISEYMNLLGVAKLPPKWAFGPWISANSWNTQEQVEQQIENLKKYQFPATVLVVEAWSDEATFYIFNGASYQPVEKGGALKYDDFDFSHSDYWKNPKAMIERLHQAGIHLVLWQIPVYKKQGNDEILNEQNELDRADAVERKLCVHNSDGTPYTIPEGHWFAGSMIPDFTNQDTCAAWFNKRQYLFDIGVDGFKTDGGEFIYRPDVGFKNGMTGKEAKNRYAQSYTEAYTSFIGEDHVLFSRAGFTGQHTTPILWGGDQQSTNDELNSVLRAGLSAALTGIPFWGFDIAGFAGALPTLDLYRRATQTACFCPVMQWHSEPNGGQFKELMPGYDGNNERSPWNLAAVYNEPQFIDEMRFWHNLRMNLLPYLYSEALKCVKQAKPMMRPLVYDWCNDRIAAAVEDEFMLGDSLLIAPFLEENSHQRKVYLPQGEWVCLFTLEVLASGEHNVACNKKQLPVYIKSGCGIALNLNENKMLGSSVGNRTDSYHHLHILLAGSKGSYTFQDDLGNDFTLNWDNGRIEKSGKSAMNYTYELIG</sequence>
<comment type="similarity">
    <text evidence="1 2">Belongs to the glycosyl hydrolase 31 family.</text>
</comment>
<dbReference type="InterPro" id="IPR025887">
    <property type="entry name" value="Glyco_hydro_31_N_dom"/>
</dbReference>
<dbReference type="InterPro" id="IPR048395">
    <property type="entry name" value="Glyco_hydro_31_C"/>
</dbReference>
<keyword evidence="7" id="KW-1185">Reference proteome</keyword>
<dbReference type="InterPro" id="IPR013780">
    <property type="entry name" value="Glyco_hydro_b"/>
</dbReference>
<dbReference type="PANTHER" id="PTHR43863:SF2">
    <property type="entry name" value="MALTASE-GLUCOAMYLASE"/>
    <property type="match status" value="1"/>
</dbReference>
<dbReference type="InterPro" id="IPR000322">
    <property type="entry name" value="Glyco_hydro_31_TIM"/>
</dbReference>
<feature type="domain" description="Glycosyl hydrolase family 31 C-terminal" evidence="5">
    <location>
        <begin position="513"/>
        <end position="594"/>
    </location>
</feature>
<dbReference type="SUPFAM" id="SSF51445">
    <property type="entry name" value="(Trans)glycosidases"/>
    <property type="match status" value="1"/>
</dbReference>
<evidence type="ECO:0000259" key="5">
    <source>
        <dbReference type="Pfam" id="PF21365"/>
    </source>
</evidence>
<dbReference type="InterPro" id="IPR011013">
    <property type="entry name" value="Gal_mutarotase_sf_dom"/>
</dbReference>
<dbReference type="STRING" id="474960.SAMN05216180_1942"/>
<dbReference type="Gene3D" id="3.20.20.80">
    <property type="entry name" value="Glycosidases"/>
    <property type="match status" value="1"/>
</dbReference>
<evidence type="ECO:0000313" key="6">
    <source>
        <dbReference type="EMBL" id="SEM83003.1"/>
    </source>
</evidence>
<dbReference type="Gene3D" id="2.60.40.1180">
    <property type="entry name" value="Golgi alpha-mannosidase II"/>
    <property type="match status" value="1"/>
</dbReference>
<dbReference type="PANTHER" id="PTHR43863">
    <property type="entry name" value="HYDROLASE, PUTATIVE (AFU_ORTHOLOGUE AFUA_1G03140)-RELATED"/>
    <property type="match status" value="1"/>
</dbReference>
<dbReference type="InterPro" id="IPR017853">
    <property type="entry name" value="GH"/>
</dbReference>
<dbReference type="AlphaFoldDB" id="A0A1H8BJP2"/>
<dbReference type="GO" id="GO:0030246">
    <property type="term" value="F:carbohydrate binding"/>
    <property type="evidence" value="ECO:0007669"/>
    <property type="project" value="InterPro"/>
</dbReference>
<dbReference type="CDD" id="cd14752">
    <property type="entry name" value="GH31_N"/>
    <property type="match status" value="1"/>
</dbReference>
<evidence type="ECO:0000259" key="4">
    <source>
        <dbReference type="Pfam" id="PF13802"/>
    </source>
</evidence>
<feature type="domain" description="Glycoside hydrolase family 31 TIM barrel" evidence="3">
    <location>
        <begin position="144"/>
        <end position="503"/>
    </location>
</feature>
<dbReference type="GO" id="GO:0004553">
    <property type="term" value="F:hydrolase activity, hydrolyzing O-glycosyl compounds"/>
    <property type="evidence" value="ECO:0007669"/>
    <property type="project" value="InterPro"/>
</dbReference>
<evidence type="ECO:0000256" key="2">
    <source>
        <dbReference type="RuleBase" id="RU361185"/>
    </source>
</evidence>